<keyword evidence="3" id="KW-0732">Signal</keyword>
<dbReference type="Pfam" id="PF01476">
    <property type="entry name" value="LysM"/>
    <property type="match status" value="2"/>
</dbReference>
<feature type="chain" id="PRO_5036872810" evidence="3">
    <location>
        <begin position="24"/>
        <end position="207"/>
    </location>
</feature>
<dbReference type="GO" id="GO:0008061">
    <property type="term" value="F:chitin binding"/>
    <property type="evidence" value="ECO:0007669"/>
    <property type="project" value="UniProtKB-KW"/>
</dbReference>
<protein>
    <submittedName>
        <fullName evidence="6">LysM domain-containing protein</fullName>
    </submittedName>
</protein>
<evidence type="ECO:0000313" key="6">
    <source>
        <dbReference type="WBParaSite" id="ACRNAN_Path_300.g1135.t1"/>
    </source>
</evidence>
<feature type="domain" description="LysM" evidence="4">
    <location>
        <begin position="27"/>
        <end position="71"/>
    </location>
</feature>
<evidence type="ECO:0000313" key="5">
    <source>
        <dbReference type="Proteomes" id="UP000887540"/>
    </source>
</evidence>
<dbReference type="PROSITE" id="PS51782">
    <property type="entry name" value="LYSM"/>
    <property type="match status" value="2"/>
</dbReference>
<dbReference type="Proteomes" id="UP000887540">
    <property type="component" value="Unplaced"/>
</dbReference>
<proteinExistence type="predicted"/>
<keyword evidence="1" id="KW-0147">Chitin-binding</keyword>
<feature type="domain" description="LysM" evidence="4">
    <location>
        <begin position="87"/>
        <end position="131"/>
    </location>
</feature>
<dbReference type="InterPro" id="IPR052210">
    <property type="entry name" value="LysM1-like"/>
</dbReference>
<dbReference type="InterPro" id="IPR036779">
    <property type="entry name" value="LysM_dom_sf"/>
</dbReference>
<sequence>MTQLRKFTFVLLLAASFVHLSEQQCTKYYTVQSGDYCYKIWTDNGLTQQQFYSLNPGIDCNNLQIGQSVCVGGTVPPTQPPQATCGKYYTVVSGDTCYQIWTNNGLTEQQFYALNPGINCGDLKVGQVYASTSDGPQTLTISKKSIQPFFRSVNKFASQLVLALQLPLSLLEDLEPPFHLATLAQTALSAITPLGALAHSLPPRLNF</sequence>
<organism evidence="5 6">
    <name type="scientific">Acrobeloides nanus</name>
    <dbReference type="NCBI Taxonomy" id="290746"/>
    <lineage>
        <taxon>Eukaryota</taxon>
        <taxon>Metazoa</taxon>
        <taxon>Ecdysozoa</taxon>
        <taxon>Nematoda</taxon>
        <taxon>Chromadorea</taxon>
        <taxon>Rhabditida</taxon>
        <taxon>Tylenchina</taxon>
        <taxon>Cephalobomorpha</taxon>
        <taxon>Cephaloboidea</taxon>
        <taxon>Cephalobidae</taxon>
        <taxon>Acrobeloides</taxon>
    </lineage>
</organism>
<dbReference type="SMART" id="SM00257">
    <property type="entry name" value="LysM"/>
    <property type="match status" value="2"/>
</dbReference>
<dbReference type="Gene3D" id="3.10.350.10">
    <property type="entry name" value="LysM domain"/>
    <property type="match status" value="2"/>
</dbReference>
<keyword evidence="2" id="KW-0843">Virulence</keyword>
<evidence type="ECO:0000259" key="4">
    <source>
        <dbReference type="PROSITE" id="PS51782"/>
    </source>
</evidence>
<evidence type="ECO:0000256" key="1">
    <source>
        <dbReference type="ARBA" id="ARBA00022669"/>
    </source>
</evidence>
<dbReference type="AlphaFoldDB" id="A0A914C4X0"/>
<dbReference type="WBParaSite" id="ACRNAN_Path_300.g1135.t1">
    <property type="protein sequence ID" value="ACRNAN_Path_300.g1135.t1"/>
    <property type="gene ID" value="ACRNAN_Path_300.g1135"/>
</dbReference>
<evidence type="ECO:0000256" key="2">
    <source>
        <dbReference type="ARBA" id="ARBA00023026"/>
    </source>
</evidence>
<evidence type="ECO:0000256" key="3">
    <source>
        <dbReference type="SAM" id="SignalP"/>
    </source>
</evidence>
<reference evidence="6" key="1">
    <citation type="submission" date="2022-11" db="UniProtKB">
        <authorList>
            <consortium name="WormBaseParasite"/>
        </authorList>
    </citation>
    <scope>IDENTIFICATION</scope>
</reference>
<name>A0A914C4X0_9BILA</name>
<accession>A0A914C4X0</accession>
<dbReference type="SUPFAM" id="SSF54106">
    <property type="entry name" value="LysM domain"/>
    <property type="match status" value="2"/>
</dbReference>
<dbReference type="PANTHER" id="PTHR34997">
    <property type="entry name" value="AM15"/>
    <property type="match status" value="1"/>
</dbReference>
<dbReference type="PANTHER" id="PTHR34997:SF1">
    <property type="entry name" value="PEPTIDOGLYCAN-BINDING LYSIN DOMAIN"/>
    <property type="match status" value="1"/>
</dbReference>
<dbReference type="InterPro" id="IPR018392">
    <property type="entry name" value="LysM"/>
</dbReference>
<dbReference type="CDD" id="cd00118">
    <property type="entry name" value="LysM"/>
    <property type="match status" value="2"/>
</dbReference>
<feature type="signal peptide" evidence="3">
    <location>
        <begin position="1"/>
        <end position="23"/>
    </location>
</feature>
<keyword evidence="5" id="KW-1185">Reference proteome</keyword>